<dbReference type="RefSeq" id="WP_090189039.1">
    <property type="nucleotide sequence ID" value="NZ_FOTF01000009.1"/>
</dbReference>
<proteinExistence type="predicted"/>
<dbReference type="GO" id="GO:0008239">
    <property type="term" value="F:dipeptidyl-peptidase activity"/>
    <property type="evidence" value="ECO:0007669"/>
    <property type="project" value="InterPro"/>
</dbReference>
<dbReference type="SUPFAM" id="SSF49785">
    <property type="entry name" value="Galactose-binding domain-like"/>
    <property type="match status" value="1"/>
</dbReference>
<evidence type="ECO:0000313" key="3">
    <source>
        <dbReference type="EMBL" id="SFL17489.1"/>
    </source>
</evidence>
<dbReference type="AlphaFoldDB" id="A0A1I4FJ53"/>
<dbReference type="EMBL" id="FOTF01000009">
    <property type="protein sequence ID" value="SFL17489.1"/>
    <property type="molecule type" value="Genomic_DNA"/>
</dbReference>
<dbReference type="Gene3D" id="3.40.50.1820">
    <property type="entry name" value="alpha/beta hydrolase"/>
    <property type="match status" value="1"/>
</dbReference>
<feature type="domain" description="Xaa-Pro dipeptidyl-peptidase C-terminal" evidence="2">
    <location>
        <begin position="353"/>
        <end position="596"/>
    </location>
</feature>
<dbReference type="Pfam" id="PF02129">
    <property type="entry name" value="Peptidase_S15"/>
    <property type="match status" value="1"/>
</dbReference>
<evidence type="ECO:0000259" key="2">
    <source>
        <dbReference type="SMART" id="SM00939"/>
    </source>
</evidence>
<dbReference type="InterPro" id="IPR029058">
    <property type="entry name" value="AB_hydrolase_fold"/>
</dbReference>
<dbReference type="InterPro" id="IPR000383">
    <property type="entry name" value="Xaa-Pro-like_dom"/>
</dbReference>
<keyword evidence="1" id="KW-0378">Hydrolase</keyword>
<dbReference type="Gene3D" id="1.10.3020.10">
    <property type="entry name" value="alpha-amino acid ester hydrolase ( Helical cap domain)"/>
    <property type="match status" value="1"/>
</dbReference>
<gene>
    <name evidence="3" type="ORF">SAMN04488004_109110</name>
</gene>
<reference evidence="3 4" key="1">
    <citation type="submission" date="2016-10" db="EMBL/GenBank/DDBJ databases">
        <authorList>
            <person name="de Groot N.N."/>
        </authorList>
    </citation>
    <scope>NUCLEOTIDE SEQUENCE [LARGE SCALE GENOMIC DNA]</scope>
    <source>
        <strain evidence="3 4">DSM 16199</strain>
    </source>
</reference>
<dbReference type="Proteomes" id="UP000199550">
    <property type="component" value="Unassembled WGS sequence"/>
</dbReference>
<name>A0A1I4FJ53_9RHOB</name>
<dbReference type="InterPro" id="IPR005674">
    <property type="entry name" value="CocE/Ser_esterase"/>
</dbReference>
<dbReference type="SMART" id="SM00939">
    <property type="entry name" value="PepX_C"/>
    <property type="match status" value="1"/>
</dbReference>
<dbReference type="PANTHER" id="PTHR43056:SF10">
    <property type="entry name" value="COCE_NOND FAMILY, PUTATIVE (AFU_ORTHOLOGUE AFUA_7G00600)-RELATED"/>
    <property type="match status" value="1"/>
</dbReference>
<dbReference type="Pfam" id="PF08530">
    <property type="entry name" value="PepX_C"/>
    <property type="match status" value="1"/>
</dbReference>
<evidence type="ECO:0000256" key="1">
    <source>
        <dbReference type="ARBA" id="ARBA00022801"/>
    </source>
</evidence>
<evidence type="ECO:0000313" key="4">
    <source>
        <dbReference type="Proteomes" id="UP000199550"/>
    </source>
</evidence>
<dbReference type="OrthoDB" id="9806163at2"/>
<sequence length="603" mass="63751">MTPRRIIAGCLICAAVAGLGLSQLDRLRQMKGQLAFQARQLILGITLAPDIMIPMPDGVTLATDVYRPKGAAADLPTILIRLPYGKSTYGEALRWVQTWVPRGYAVAVQDIRGRFRSGGVFAPYAGAVSDGSATLDWIAAQDWSNGRVAMGGCSALGEVQLMQAKAGGPHLRALIAEGAGGAIGSGSASRAYFAFFEGGIPNLAAAYGWFSANGGKTGDQMHGVAIDAAQVIGQLPTGTLVSRNRADPTDYEDFLSHFDDQAYWDALGYLQATDSFDTPALHMNTWHDIGVRGTFEAAALMRARATTIAARDHQHVIIGPGLHCDPNAAFAAGGVGDLTVAPASAPDLDAIYASWLDHWLRDAPLPQMPQYTYFVNGADRWDTSDVWPPANVAAQTWYLQPGQLTQNAPAAPSSASFAYDPMDPTPSIGGPICCTGGLNLPAGPLDQRPNAGRSDILAFTSGPLPEPLTLAGDITARIVVSTDAPDTDLVAVLMDIGPDGTMLAIQQGALRLRYRNGFDRPAPLLTPADVVTANVDFPPIAYRIAAGHRIGLHISSASFPRLERHMNGAGLNALSATPRIAHNTLWFRPDGGSALVLPVQPSH</sequence>
<protein>
    <recommendedName>
        <fullName evidence="2">Xaa-Pro dipeptidyl-peptidase C-terminal domain-containing protein</fullName>
    </recommendedName>
</protein>
<dbReference type="NCBIfam" id="TIGR00976">
    <property type="entry name" value="CocE_NonD"/>
    <property type="match status" value="1"/>
</dbReference>
<dbReference type="PANTHER" id="PTHR43056">
    <property type="entry name" value="PEPTIDASE S9 PROLYL OLIGOPEPTIDASE"/>
    <property type="match status" value="1"/>
</dbReference>
<dbReference type="InterPro" id="IPR013736">
    <property type="entry name" value="Xaa-Pro_dipept_C"/>
</dbReference>
<accession>A0A1I4FJ53</accession>
<keyword evidence="4" id="KW-1185">Reference proteome</keyword>
<dbReference type="SUPFAM" id="SSF53474">
    <property type="entry name" value="alpha/beta-Hydrolases"/>
    <property type="match status" value="1"/>
</dbReference>
<organism evidence="3 4">
    <name type="scientific">Loktanella salsilacus</name>
    <dbReference type="NCBI Taxonomy" id="195913"/>
    <lineage>
        <taxon>Bacteria</taxon>
        <taxon>Pseudomonadati</taxon>
        <taxon>Pseudomonadota</taxon>
        <taxon>Alphaproteobacteria</taxon>
        <taxon>Rhodobacterales</taxon>
        <taxon>Roseobacteraceae</taxon>
        <taxon>Loktanella</taxon>
    </lineage>
</organism>
<dbReference type="InterPro" id="IPR008979">
    <property type="entry name" value="Galactose-bd-like_sf"/>
</dbReference>
<dbReference type="Gene3D" id="2.60.120.260">
    <property type="entry name" value="Galactose-binding domain-like"/>
    <property type="match status" value="1"/>
</dbReference>
<dbReference type="STRING" id="195913.SAMN04488004_109110"/>
<dbReference type="InterPro" id="IPR050585">
    <property type="entry name" value="Xaa-Pro_dipeptidyl-ppase/CocE"/>
</dbReference>